<evidence type="ECO:0000313" key="4">
    <source>
        <dbReference type="WBParaSite" id="ASIM_0000992601-mRNA-1"/>
    </source>
</evidence>
<reference evidence="2 3" key="2">
    <citation type="submission" date="2018-11" db="EMBL/GenBank/DDBJ databases">
        <authorList>
            <consortium name="Pathogen Informatics"/>
        </authorList>
    </citation>
    <scope>NUCLEOTIDE SEQUENCE [LARGE SCALE GENOMIC DNA]</scope>
</reference>
<gene>
    <name evidence="2" type="ORF">ASIM_LOCUS9660</name>
</gene>
<dbReference type="InterPro" id="IPR057019">
    <property type="entry name" value="F54D1_6-like_Ig-like_2"/>
</dbReference>
<protein>
    <submittedName>
        <fullName evidence="4">Protein kinase domain-containing protein</fullName>
    </submittedName>
</protein>
<reference evidence="4" key="1">
    <citation type="submission" date="2017-02" db="UniProtKB">
        <authorList>
            <consortium name="WormBaseParasite"/>
        </authorList>
    </citation>
    <scope>IDENTIFICATION</scope>
</reference>
<dbReference type="Pfam" id="PF24464">
    <property type="entry name" value="Ig_F54D1_6_2"/>
    <property type="match status" value="1"/>
</dbReference>
<dbReference type="AlphaFoldDB" id="A0A0M3JQH5"/>
<feature type="domain" description="F54D1.6-like second Ig-like" evidence="1">
    <location>
        <begin position="1"/>
        <end position="88"/>
    </location>
</feature>
<sequence>MPLSWYPRNFTNPDYTQMDHSMRISDDSLYAVQLGLYVIGYTEANDPKLRKFRPMFRTLCRLATYSNRNTPEYRFTPQEERINLLNVSTLEHQMRLIS</sequence>
<dbReference type="EMBL" id="UYRR01030382">
    <property type="protein sequence ID" value="VDK41139.1"/>
    <property type="molecule type" value="Genomic_DNA"/>
</dbReference>
<organism evidence="4">
    <name type="scientific">Anisakis simplex</name>
    <name type="common">Herring worm</name>
    <dbReference type="NCBI Taxonomy" id="6269"/>
    <lineage>
        <taxon>Eukaryota</taxon>
        <taxon>Metazoa</taxon>
        <taxon>Ecdysozoa</taxon>
        <taxon>Nematoda</taxon>
        <taxon>Chromadorea</taxon>
        <taxon>Rhabditida</taxon>
        <taxon>Spirurina</taxon>
        <taxon>Ascaridomorpha</taxon>
        <taxon>Ascaridoidea</taxon>
        <taxon>Anisakidae</taxon>
        <taxon>Anisakis</taxon>
        <taxon>Anisakis simplex complex</taxon>
    </lineage>
</organism>
<dbReference type="OrthoDB" id="9972657at2759"/>
<dbReference type="Proteomes" id="UP000267096">
    <property type="component" value="Unassembled WGS sequence"/>
</dbReference>
<keyword evidence="3" id="KW-1185">Reference proteome</keyword>
<dbReference type="WBParaSite" id="ASIM_0000992601-mRNA-1">
    <property type="protein sequence ID" value="ASIM_0000992601-mRNA-1"/>
    <property type="gene ID" value="ASIM_0000992601"/>
</dbReference>
<evidence type="ECO:0000313" key="2">
    <source>
        <dbReference type="EMBL" id="VDK41139.1"/>
    </source>
</evidence>
<evidence type="ECO:0000259" key="1">
    <source>
        <dbReference type="Pfam" id="PF24464"/>
    </source>
</evidence>
<evidence type="ECO:0000313" key="3">
    <source>
        <dbReference type="Proteomes" id="UP000267096"/>
    </source>
</evidence>
<name>A0A0M3JQH5_ANISI</name>
<proteinExistence type="predicted"/>
<accession>A0A0M3JQH5</accession>